<reference evidence="1" key="1">
    <citation type="journal article" date="2023" name="Nat. Commun.">
        <title>Diploid and tetraploid genomes of Acorus and the evolution of monocots.</title>
        <authorList>
            <person name="Ma L."/>
            <person name="Liu K.W."/>
            <person name="Li Z."/>
            <person name="Hsiao Y.Y."/>
            <person name="Qi Y."/>
            <person name="Fu T."/>
            <person name="Tang G.D."/>
            <person name="Zhang D."/>
            <person name="Sun W.H."/>
            <person name="Liu D.K."/>
            <person name="Li Y."/>
            <person name="Chen G.Z."/>
            <person name="Liu X.D."/>
            <person name="Liao X.Y."/>
            <person name="Jiang Y.T."/>
            <person name="Yu X."/>
            <person name="Hao Y."/>
            <person name="Huang J."/>
            <person name="Zhao X.W."/>
            <person name="Ke S."/>
            <person name="Chen Y.Y."/>
            <person name="Wu W.L."/>
            <person name="Hsu J.L."/>
            <person name="Lin Y.F."/>
            <person name="Huang M.D."/>
            <person name="Li C.Y."/>
            <person name="Huang L."/>
            <person name="Wang Z.W."/>
            <person name="Zhao X."/>
            <person name="Zhong W.Y."/>
            <person name="Peng D.H."/>
            <person name="Ahmad S."/>
            <person name="Lan S."/>
            <person name="Zhang J.S."/>
            <person name="Tsai W.C."/>
            <person name="Van de Peer Y."/>
            <person name="Liu Z.J."/>
        </authorList>
    </citation>
    <scope>NUCLEOTIDE SEQUENCE</scope>
    <source>
        <strain evidence="1">CP</strain>
    </source>
</reference>
<accession>A0AAV9DSW1</accession>
<name>A0AAV9DSW1_ACOCL</name>
<dbReference type="Proteomes" id="UP001180020">
    <property type="component" value="Unassembled WGS sequence"/>
</dbReference>
<keyword evidence="2" id="KW-1185">Reference proteome</keyword>
<protein>
    <submittedName>
        <fullName evidence="1">Uncharacterized protein</fullName>
    </submittedName>
</protein>
<sequence>MLSCLQHFVFRINIAKAQHNYTIGHWKLVGRFNPQPARRWRESGKTRLTFKSLALRAVQRQTAASTVASPSRMVQQSPPAPPPMPIPMCTRPPNNPTHTFRFSPSIGHVARTGGSVTTGGTVTTGTVGFVSAGGLVSTGGFVRTGGFVTVGVLGSVGV</sequence>
<proteinExistence type="predicted"/>
<evidence type="ECO:0000313" key="1">
    <source>
        <dbReference type="EMBL" id="KAK1303353.1"/>
    </source>
</evidence>
<dbReference type="AlphaFoldDB" id="A0AAV9DSW1"/>
<reference evidence="1" key="2">
    <citation type="submission" date="2023-06" db="EMBL/GenBank/DDBJ databases">
        <authorList>
            <person name="Ma L."/>
            <person name="Liu K.-W."/>
            <person name="Li Z."/>
            <person name="Hsiao Y.-Y."/>
            <person name="Qi Y."/>
            <person name="Fu T."/>
            <person name="Tang G."/>
            <person name="Zhang D."/>
            <person name="Sun W.-H."/>
            <person name="Liu D.-K."/>
            <person name="Li Y."/>
            <person name="Chen G.-Z."/>
            <person name="Liu X.-D."/>
            <person name="Liao X.-Y."/>
            <person name="Jiang Y.-T."/>
            <person name="Yu X."/>
            <person name="Hao Y."/>
            <person name="Huang J."/>
            <person name="Zhao X.-W."/>
            <person name="Ke S."/>
            <person name="Chen Y.-Y."/>
            <person name="Wu W.-L."/>
            <person name="Hsu J.-L."/>
            <person name="Lin Y.-F."/>
            <person name="Huang M.-D."/>
            <person name="Li C.-Y."/>
            <person name="Huang L."/>
            <person name="Wang Z.-W."/>
            <person name="Zhao X."/>
            <person name="Zhong W.-Y."/>
            <person name="Peng D.-H."/>
            <person name="Ahmad S."/>
            <person name="Lan S."/>
            <person name="Zhang J.-S."/>
            <person name="Tsai W.-C."/>
            <person name="Van De Peer Y."/>
            <person name="Liu Z.-J."/>
        </authorList>
    </citation>
    <scope>NUCLEOTIDE SEQUENCE</scope>
    <source>
        <strain evidence="1">CP</strain>
        <tissue evidence="1">Leaves</tissue>
    </source>
</reference>
<dbReference type="EMBL" id="JAUJYO010000011">
    <property type="protein sequence ID" value="KAK1303353.1"/>
    <property type="molecule type" value="Genomic_DNA"/>
</dbReference>
<gene>
    <name evidence="1" type="ORF">QJS10_CPB11g01647</name>
</gene>
<comment type="caution">
    <text evidence="1">The sequence shown here is derived from an EMBL/GenBank/DDBJ whole genome shotgun (WGS) entry which is preliminary data.</text>
</comment>
<organism evidence="1 2">
    <name type="scientific">Acorus calamus</name>
    <name type="common">Sweet flag</name>
    <dbReference type="NCBI Taxonomy" id="4465"/>
    <lineage>
        <taxon>Eukaryota</taxon>
        <taxon>Viridiplantae</taxon>
        <taxon>Streptophyta</taxon>
        <taxon>Embryophyta</taxon>
        <taxon>Tracheophyta</taxon>
        <taxon>Spermatophyta</taxon>
        <taxon>Magnoliopsida</taxon>
        <taxon>Liliopsida</taxon>
        <taxon>Acoraceae</taxon>
        <taxon>Acorus</taxon>
    </lineage>
</organism>
<evidence type="ECO:0000313" key="2">
    <source>
        <dbReference type="Proteomes" id="UP001180020"/>
    </source>
</evidence>